<dbReference type="Pfam" id="PF04570">
    <property type="entry name" value="zf-FLZ"/>
    <property type="match status" value="1"/>
</dbReference>
<dbReference type="InterPro" id="IPR007650">
    <property type="entry name" value="Zf-FLZ_dom"/>
</dbReference>
<feature type="zinc finger region" description="FLZ-type" evidence="4">
    <location>
        <begin position="60"/>
        <end position="104"/>
    </location>
</feature>
<evidence type="ECO:0000259" key="6">
    <source>
        <dbReference type="PROSITE" id="PS51795"/>
    </source>
</evidence>
<dbReference type="InterPro" id="IPR044533">
    <property type="entry name" value="FLZ1/2/3"/>
</dbReference>
<dbReference type="Gramene" id="KGN56685">
    <property type="protein sequence ID" value="KGN56685"/>
    <property type="gene ID" value="Csa_3G128930"/>
</dbReference>
<evidence type="ECO:0000256" key="5">
    <source>
        <dbReference type="SAM" id="MobiDB-lite"/>
    </source>
</evidence>
<sequence>MPQLSPSPRLPISSLIFFTIPFALNSQAPNIFPHFRPFFTMRTAPLFYAGCADYLLHEPHFLEACSLCRKALGRNSDIFMYRGNTPFCSKECRQEQIEIDEAKEKSWRRSSSSSSSSSSSKSSQSHRKQEANKKTVRSGTVAVA</sequence>
<keyword evidence="8" id="KW-1185">Reference proteome</keyword>
<dbReference type="PANTHER" id="PTHR46057:SF13">
    <property type="entry name" value="FLZ-TYPE DOMAIN-CONTAINING PROTEIN"/>
    <property type="match status" value="1"/>
</dbReference>
<keyword evidence="3" id="KW-0863">Zinc-finger</keyword>
<dbReference type="GO" id="GO:0008270">
    <property type="term" value="F:zinc ion binding"/>
    <property type="evidence" value="ECO:0007669"/>
    <property type="project" value="UniProtKB-KW"/>
</dbReference>
<feature type="region of interest" description="Disordered" evidence="5">
    <location>
        <begin position="102"/>
        <end position="144"/>
    </location>
</feature>
<keyword evidence="2" id="KW-0479">Metal-binding</keyword>
<name>A0A0A0L3Z8_CUCSA</name>
<reference evidence="7 8" key="4">
    <citation type="journal article" date="2011" name="BMC Genomics">
        <title>RNA-Seq improves annotation of protein-coding genes in the cucumber genome.</title>
        <authorList>
            <person name="Li Z."/>
            <person name="Zhang Z."/>
            <person name="Yan P."/>
            <person name="Huang S."/>
            <person name="Fei Z."/>
            <person name="Lin K."/>
        </authorList>
    </citation>
    <scope>NUCLEOTIDE SEQUENCE [LARGE SCALE GENOMIC DNA]</scope>
    <source>
        <strain evidence="8">cv. 9930</strain>
    </source>
</reference>
<evidence type="ECO:0000313" key="7">
    <source>
        <dbReference type="EMBL" id="KGN56685.1"/>
    </source>
</evidence>
<evidence type="ECO:0000256" key="3">
    <source>
        <dbReference type="ARBA" id="ARBA00022771"/>
    </source>
</evidence>
<proteinExistence type="inferred from homology"/>
<reference evidence="7 8" key="3">
    <citation type="journal article" date="2010" name="BMC Genomics">
        <title>Transcriptome sequencing and comparative analysis of cucumber flowers with different sex types.</title>
        <authorList>
            <person name="Guo S."/>
            <person name="Zheng Y."/>
            <person name="Joung J.G."/>
            <person name="Liu S."/>
            <person name="Zhang Z."/>
            <person name="Crasta O.R."/>
            <person name="Sobral B.W."/>
            <person name="Xu Y."/>
            <person name="Huang S."/>
            <person name="Fei Z."/>
        </authorList>
    </citation>
    <scope>NUCLEOTIDE SEQUENCE [LARGE SCALE GENOMIC DNA]</scope>
    <source>
        <strain evidence="8">cv. 9930</strain>
    </source>
</reference>
<dbReference type="OMA" id="MGSSAYY"/>
<dbReference type="Proteomes" id="UP000029981">
    <property type="component" value="Chromosome 3"/>
</dbReference>
<dbReference type="OrthoDB" id="1916924at2759"/>
<organism evidence="7 8">
    <name type="scientific">Cucumis sativus</name>
    <name type="common">Cucumber</name>
    <dbReference type="NCBI Taxonomy" id="3659"/>
    <lineage>
        <taxon>Eukaryota</taxon>
        <taxon>Viridiplantae</taxon>
        <taxon>Streptophyta</taxon>
        <taxon>Embryophyta</taxon>
        <taxon>Tracheophyta</taxon>
        <taxon>Spermatophyta</taxon>
        <taxon>Magnoliopsida</taxon>
        <taxon>eudicotyledons</taxon>
        <taxon>Gunneridae</taxon>
        <taxon>Pentapetalae</taxon>
        <taxon>rosids</taxon>
        <taxon>fabids</taxon>
        <taxon>Cucurbitales</taxon>
        <taxon>Cucurbitaceae</taxon>
        <taxon>Benincaseae</taxon>
        <taxon>Cucumis</taxon>
    </lineage>
</organism>
<accession>A0A0A0L3Z8</accession>
<evidence type="ECO:0000256" key="1">
    <source>
        <dbReference type="ARBA" id="ARBA00009374"/>
    </source>
</evidence>
<evidence type="ECO:0000256" key="4">
    <source>
        <dbReference type="PROSITE-ProRule" id="PRU01131"/>
    </source>
</evidence>
<feature type="compositionally biased region" description="Low complexity" evidence="5">
    <location>
        <begin position="110"/>
        <end position="123"/>
    </location>
</feature>
<reference evidence="7 8" key="1">
    <citation type="journal article" date="2009" name="Nat. Genet.">
        <title>The genome of the cucumber, Cucumis sativus L.</title>
        <authorList>
            <person name="Huang S."/>
            <person name="Li R."/>
            <person name="Zhang Z."/>
            <person name="Li L."/>
            <person name="Gu X."/>
            <person name="Fan W."/>
            <person name="Lucas W.J."/>
            <person name="Wang X."/>
            <person name="Xie B."/>
            <person name="Ni P."/>
            <person name="Ren Y."/>
            <person name="Zhu H."/>
            <person name="Li J."/>
            <person name="Lin K."/>
            <person name="Jin W."/>
            <person name="Fei Z."/>
            <person name="Li G."/>
            <person name="Staub J."/>
            <person name="Kilian A."/>
            <person name="van der Vossen E.A."/>
            <person name="Wu Y."/>
            <person name="Guo J."/>
            <person name="He J."/>
            <person name="Jia Z."/>
            <person name="Ren Y."/>
            <person name="Tian G."/>
            <person name="Lu Y."/>
            <person name="Ruan J."/>
            <person name="Qian W."/>
            <person name="Wang M."/>
            <person name="Huang Q."/>
            <person name="Li B."/>
            <person name="Xuan Z."/>
            <person name="Cao J."/>
            <person name="Asan"/>
            <person name="Wu Z."/>
            <person name="Zhang J."/>
            <person name="Cai Q."/>
            <person name="Bai Y."/>
            <person name="Zhao B."/>
            <person name="Han Y."/>
            <person name="Li Y."/>
            <person name="Li X."/>
            <person name="Wang S."/>
            <person name="Shi Q."/>
            <person name="Liu S."/>
            <person name="Cho W.K."/>
            <person name="Kim J.Y."/>
            <person name="Xu Y."/>
            <person name="Heller-Uszynska K."/>
            <person name="Miao H."/>
            <person name="Cheng Z."/>
            <person name="Zhang S."/>
            <person name="Wu J."/>
            <person name="Yang Y."/>
            <person name="Kang H."/>
            <person name="Li M."/>
            <person name="Liang H."/>
            <person name="Ren X."/>
            <person name="Shi Z."/>
            <person name="Wen M."/>
            <person name="Jian M."/>
            <person name="Yang H."/>
            <person name="Zhang G."/>
            <person name="Yang Z."/>
            <person name="Chen R."/>
            <person name="Liu S."/>
            <person name="Li J."/>
            <person name="Ma L."/>
            <person name="Liu H."/>
            <person name="Zhou Y."/>
            <person name="Zhao J."/>
            <person name="Fang X."/>
            <person name="Li G."/>
            <person name="Fang L."/>
            <person name="Li Y."/>
            <person name="Liu D."/>
            <person name="Zheng H."/>
            <person name="Zhang Y."/>
            <person name="Qin N."/>
            <person name="Li Z."/>
            <person name="Yang G."/>
            <person name="Yang S."/>
            <person name="Bolund L."/>
            <person name="Kristiansen K."/>
            <person name="Zheng H."/>
            <person name="Li S."/>
            <person name="Zhang X."/>
            <person name="Yang H."/>
            <person name="Wang J."/>
            <person name="Sun R."/>
            <person name="Zhang B."/>
            <person name="Jiang S."/>
            <person name="Wang J."/>
            <person name="Du Y."/>
            <person name="Li S."/>
        </authorList>
    </citation>
    <scope>NUCLEOTIDE SEQUENCE [LARGE SCALE GENOMIC DNA]</scope>
    <source>
        <strain evidence="8">cv. 9930</strain>
    </source>
</reference>
<dbReference type="STRING" id="3659.A0A0A0L3Z8"/>
<keyword evidence="3" id="KW-0862">Zinc</keyword>
<dbReference type="PANTHER" id="PTHR46057">
    <property type="entry name" value="FCS-LIKE ZINC FINGER 1-RELATED"/>
    <property type="match status" value="1"/>
</dbReference>
<evidence type="ECO:0000313" key="8">
    <source>
        <dbReference type="Proteomes" id="UP000029981"/>
    </source>
</evidence>
<dbReference type="PROSITE" id="PS51795">
    <property type="entry name" value="ZF_FLZ"/>
    <property type="match status" value="1"/>
</dbReference>
<dbReference type="EMBL" id="CM002924">
    <property type="protein sequence ID" value="KGN56685.1"/>
    <property type="molecule type" value="Genomic_DNA"/>
</dbReference>
<dbReference type="eggNOG" id="ENOG502RZD3">
    <property type="taxonomic scope" value="Eukaryota"/>
</dbReference>
<comment type="similarity">
    <text evidence="1">Belongs to the FLZ family.</text>
</comment>
<dbReference type="AlphaFoldDB" id="A0A0A0L3Z8"/>
<gene>
    <name evidence="7" type="ORF">Csa_3G128930</name>
</gene>
<protein>
    <recommendedName>
        <fullName evidence="6">FLZ-type domain-containing protein</fullName>
    </recommendedName>
</protein>
<reference evidence="7 8" key="2">
    <citation type="journal article" date="2009" name="PLoS ONE">
        <title>An integrated genetic and cytogenetic map of the cucumber genome.</title>
        <authorList>
            <person name="Ren Y."/>
            <person name="Zhang Z."/>
            <person name="Liu J."/>
            <person name="Staub J.E."/>
            <person name="Han Y."/>
            <person name="Cheng Z."/>
            <person name="Li X."/>
            <person name="Lu J."/>
            <person name="Miao H."/>
            <person name="Kang H."/>
            <person name="Xie B."/>
            <person name="Gu X."/>
            <person name="Wang X."/>
            <person name="Du Y."/>
            <person name="Jin W."/>
            <person name="Huang S."/>
        </authorList>
    </citation>
    <scope>NUCLEOTIDE SEQUENCE [LARGE SCALE GENOMIC DNA]</scope>
    <source>
        <strain evidence="8">cv. 9930</strain>
    </source>
</reference>
<evidence type="ECO:0000256" key="2">
    <source>
        <dbReference type="ARBA" id="ARBA00022723"/>
    </source>
</evidence>
<feature type="domain" description="FLZ-type" evidence="6">
    <location>
        <begin position="60"/>
        <end position="104"/>
    </location>
</feature>